<evidence type="ECO:0000256" key="2">
    <source>
        <dbReference type="ARBA" id="ARBA00022448"/>
    </source>
</evidence>
<dbReference type="SUPFAM" id="SSF49464">
    <property type="entry name" value="Carboxypeptidase regulatory domain-like"/>
    <property type="match status" value="1"/>
</dbReference>
<evidence type="ECO:0000256" key="3">
    <source>
        <dbReference type="ARBA" id="ARBA00022452"/>
    </source>
</evidence>
<protein>
    <submittedName>
        <fullName evidence="12">TonB-dependent receptor</fullName>
    </submittedName>
</protein>
<dbReference type="Gene3D" id="2.60.40.1120">
    <property type="entry name" value="Carboxypeptidase-like, regulatory domain"/>
    <property type="match status" value="1"/>
</dbReference>
<reference evidence="12 13" key="1">
    <citation type="submission" date="2019-02" db="EMBL/GenBank/DDBJ databases">
        <authorList>
            <person name="Goldberg S.R."/>
            <person name="Haltli B.A."/>
            <person name="Correa H."/>
            <person name="Russell K.G."/>
        </authorList>
    </citation>
    <scope>NUCLEOTIDE SEQUENCE [LARGE SCALE GENOMIC DNA]</scope>
    <source>
        <strain evidence="12 13">JCM 16186</strain>
    </source>
</reference>
<dbReference type="PANTHER" id="PTHR30069">
    <property type="entry name" value="TONB-DEPENDENT OUTER MEMBRANE RECEPTOR"/>
    <property type="match status" value="1"/>
</dbReference>
<evidence type="ECO:0000256" key="9">
    <source>
        <dbReference type="SAM" id="SignalP"/>
    </source>
</evidence>
<keyword evidence="12" id="KW-0675">Receptor</keyword>
<feature type="chain" id="PRO_5047425181" evidence="9">
    <location>
        <begin position="24"/>
        <end position="812"/>
    </location>
</feature>
<organism evidence="12 13">
    <name type="scientific">Fulvivirga kasyanovii</name>
    <dbReference type="NCBI Taxonomy" id="396812"/>
    <lineage>
        <taxon>Bacteria</taxon>
        <taxon>Pseudomonadati</taxon>
        <taxon>Bacteroidota</taxon>
        <taxon>Cytophagia</taxon>
        <taxon>Cytophagales</taxon>
        <taxon>Fulvivirgaceae</taxon>
        <taxon>Fulvivirga</taxon>
    </lineage>
</organism>
<dbReference type="InterPro" id="IPR008969">
    <property type="entry name" value="CarboxyPept-like_regulatory"/>
</dbReference>
<dbReference type="InterPro" id="IPR036942">
    <property type="entry name" value="Beta-barrel_TonB_sf"/>
</dbReference>
<feature type="domain" description="TonB-dependent receptor plug" evidence="11">
    <location>
        <begin position="136"/>
        <end position="232"/>
    </location>
</feature>
<dbReference type="Pfam" id="PF07715">
    <property type="entry name" value="Plug"/>
    <property type="match status" value="1"/>
</dbReference>
<keyword evidence="4" id="KW-0812">Transmembrane</keyword>
<dbReference type="SUPFAM" id="SSF56935">
    <property type="entry name" value="Porins"/>
    <property type="match status" value="1"/>
</dbReference>
<feature type="domain" description="TonB-dependent receptor-like beta-barrel" evidence="10">
    <location>
        <begin position="345"/>
        <end position="767"/>
    </location>
</feature>
<keyword evidence="3" id="KW-1134">Transmembrane beta strand</keyword>
<evidence type="ECO:0000313" key="13">
    <source>
        <dbReference type="Proteomes" id="UP000798808"/>
    </source>
</evidence>
<dbReference type="InterPro" id="IPR012910">
    <property type="entry name" value="Plug_dom"/>
</dbReference>
<dbReference type="Pfam" id="PF13715">
    <property type="entry name" value="CarbopepD_reg_2"/>
    <property type="match status" value="1"/>
</dbReference>
<evidence type="ECO:0000313" key="12">
    <source>
        <dbReference type="EMBL" id="MTI29016.1"/>
    </source>
</evidence>
<dbReference type="InterPro" id="IPR039426">
    <property type="entry name" value="TonB-dep_rcpt-like"/>
</dbReference>
<keyword evidence="7" id="KW-0998">Cell outer membrane</keyword>
<dbReference type="Pfam" id="PF00593">
    <property type="entry name" value="TonB_dep_Rec_b-barrel"/>
    <property type="match status" value="1"/>
</dbReference>
<keyword evidence="13" id="KW-1185">Reference proteome</keyword>
<dbReference type="EMBL" id="SMLW01000677">
    <property type="protein sequence ID" value="MTI29016.1"/>
    <property type="molecule type" value="Genomic_DNA"/>
</dbReference>
<evidence type="ECO:0000256" key="8">
    <source>
        <dbReference type="RuleBase" id="RU003357"/>
    </source>
</evidence>
<evidence type="ECO:0000259" key="10">
    <source>
        <dbReference type="Pfam" id="PF00593"/>
    </source>
</evidence>
<dbReference type="InterPro" id="IPR037066">
    <property type="entry name" value="Plug_dom_sf"/>
</dbReference>
<keyword evidence="5 8" id="KW-0798">TonB box</keyword>
<dbReference type="Proteomes" id="UP000798808">
    <property type="component" value="Unassembled WGS sequence"/>
</dbReference>
<evidence type="ECO:0000256" key="1">
    <source>
        <dbReference type="ARBA" id="ARBA00004571"/>
    </source>
</evidence>
<feature type="signal peptide" evidence="9">
    <location>
        <begin position="1"/>
        <end position="23"/>
    </location>
</feature>
<dbReference type="Gene3D" id="2.170.130.10">
    <property type="entry name" value="TonB-dependent receptor, plug domain"/>
    <property type="match status" value="1"/>
</dbReference>
<evidence type="ECO:0000259" key="11">
    <source>
        <dbReference type="Pfam" id="PF07715"/>
    </source>
</evidence>
<evidence type="ECO:0000256" key="7">
    <source>
        <dbReference type="ARBA" id="ARBA00023237"/>
    </source>
</evidence>
<comment type="caution">
    <text evidence="12">The sequence shown here is derived from an EMBL/GenBank/DDBJ whole genome shotgun (WGS) entry which is preliminary data.</text>
</comment>
<comment type="subcellular location">
    <subcellularLocation>
        <location evidence="1">Cell outer membrane</location>
        <topology evidence="1">Multi-pass membrane protein</topology>
    </subcellularLocation>
</comment>
<dbReference type="RefSeq" id="WP_155177105.1">
    <property type="nucleotide sequence ID" value="NZ_BAAAFL010000012.1"/>
</dbReference>
<dbReference type="InterPro" id="IPR000531">
    <property type="entry name" value="Beta-barrel_TonB"/>
</dbReference>
<evidence type="ECO:0000256" key="4">
    <source>
        <dbReference type="ARBA" id="ARBA00022692"/>
    </source>
</evidence>
<proteinExistence type="inferred from homology"/>
<keyword evidence="9" id="KW-0732">Signal</keyword>
<gene>
    <name evidence="12" type="ORF">E1163_28905</name>
</gene>
<dbReference type="Gene3D" id="2.40.170.20">
    <property type="entry name" value="TonB-dependent receptor, beta-barrel domain"/>
    <property type="match status" value="1"/>
</dbReference>
<keyword evidence="2" id="KW-0813">Transport</keyword>
<dbReference type="PANTHER" id="PTHR30069:SF40">
    <property type="entry name" value="TONB-DEPENDENT RECEPTOR NMB0964-RELATED"/>
    <property type="match status" value="1"/>
</dbReference>
<comment type="similarity">
    <text evidence="8">Belongs to the TonB-dependent receptor family.</text>
</comment>
<name>A0ABW9RYK5_9BACT</name>
<evidence type="ECO:0000256" key="5">
    <source>
        <dbReference type="ARBA" id="ARBA00023077"/>
    </source>
</evidence>
<keyword evidence="6 8" id="KW-0472">Membrane</keyword>
<sequence>MFTRVFTFLIFAALLLSTSPAFTQGKKDCSADCSCAISGLVVDASTQEPIPYATVQIKNSEKGIMTNEAGEFQIKGLCEKEYDISISHLGYKSFVHHHDIYHPDLIVKLATNDMILESIVIEGSTIETGLESMTESKLSGKELESIKTESLGDVLSNITGVSTLKTGQNVVKPMIHGLHGNRVLIINNGVRHEGQGWGQEHAPEIDAAMADNIALVKGAAAVKYGPDAMGGVIIINPPKMELSTGHLHGTAGVTAASNGRSVNADLLLQQGYKNFAWMGQVSGLYQGDLRAPDYMLTNTGAREFSYMLGTRYHYKQLDLTLLYSHVQQNLGILRGSVVGNLEDLDLALKADEPYFTRDFSYNINNPRQEVSHDLIRLKGHYNFKDHQLDFQYGFQANTRQEYDVRRGNNNDRPAIDLELFTHTLDLDWKHAPISDWSGTIGAQWLYQDNNNIPGTNTIPFVPNYNNSRFGFYITESRPVGNMELEVGVRYDYQSNSVAGRDADNDVYRQDLNYQSVTGLVGINTSLGKNSSFRSNFGTAWRPPNIAELYSYGKHEFTIDFGLWRHITNEFGTPESIQGVLDQDQRPVDNELGFKWVNTFNHTVKGRSLEVTAHVNYLKGYIYSKPAGIAATVRGPFPFYVYDQTDAIFFGLDASYILQHTSFWESRIQGTYLQARDVSHDDVFVGIPANKLGYKLSFMKQAFGLDEFSAALEANYTFRQYQAPRVITVADIDEANLNGENLFAEDNSNFDFLPAPDGYLLMNLNLQGTLNQFVFGVQFKNLLNASYRDYTNRLRYFADETGFNMVISARYKF</sequence>
<evidence type="ECO:0000256" key="6">
    <source>
        <dbReference type="ARBA" id="ARBA00023136"/>
    </source>
</evidence>
<accession>A0ABW9RYK5</accession>